<evidence type="ECO:0000256" key="8">
    <source>
        <dbReference type="ARBA" id="ARBA00023136"/>
    </source>
</evidence>
<evidence type="ECO:0000256" key="9">
    <source>
        <dbReference type="ARBA" id="ARBA00023180"/>
    </source>
</evidence>
<gene>
    <name evidence="11" type="ORF">BSL78_17777</name>
</gene>
<keyword evidence="9" id="KW-0325">Glycoprotein</keyword>
<dbReference type="InterPro" id="IPR009729">
    <property type="entry name" value="Gal-3-0_sulfotransfrase"/>
</dbReference>
<keyword evidence="6" id="KW-1133">Transmembrane helix</keyword>
<comment type="subcellular location">
    <subcellularLocation>
        <location evidence="1">Golgi apparatus membrane</location>
        <topology evidence="1">Single-pass type II membrane protein</topology>
    </subcellularLocation>
</comment>
<keyword evidence="5" id="KW-0735">Signal-anchor</keyword>
<dbReference type="OrthoDB" id="6160111at2759"/>
<evidence type="ECO:0000313" key="11">
    <source>
        <dbReference type="EMBL" id="PIK45356.1"/>
    </source>
</evidence>
<evidence type="ECO:0000256" key="6">
    <source>
        <dbReference type="ARBA" id="ARBA00022989"/>
    </source>
</evidence>
<keyword evidence="12" id="KW-1185">Reference proteome</keyword>
<evidence type="ECO:0000256" key="1">
    <source>
        <dbReference type="ARBA" id="ARBA00004323"/>
    </source>
</evidence>
<organism evidence="11 12">
    <name type="scientific">Stichopus japonicus</name>
    <name type="common">Sea cucumber</name>
    <dbReference type="NCBI Taxonomy" id="307972"/>
    <lineage>
        <taxon>Eukaryota</taxon>
        <taxon>Metazoa</taxon>
        <taxon>Echinodermata</taxon>
        <taxon>Eleutherozoa</taxon>
        <taxon>Echinozoa</taxon>
        <taxon>Holothuroidea</taxon>
        <taxon>Aspidochirotacea</taxon>
        <taxon>Aspidochirotida</taxon>
        <taxon>Stichopodidae</taxon>
        <taxon>Apostichopus</taxon>
    </lineage>
</organism>
<proteinExistence type="inferred from homology"/>
<dbReference type="PANTHER" id="PTHR14647:SF85">
    <property type="entry name" value="GALACTOSYLCERAMIDE SULFOTRANSFERASE-LIKE"/>
    <property type="match status" value="1"/>
</dbReference>
<dbReference type="EMBL" id="MRZV01000717">
    <property type="protein sequence ID" value="PIK45356.1"/>
    <property type="molecule type" value="Genomic_DNA"/>
</dbReference>
<dbReference type="InterPro" id="IPR027417">
    <property type="entry name" value="P-loop_NTPase"/>
</dbReference>
<dbReference type="Proteomes" id="UP000230750">
    <property type="component" value="Unassembled WGS sequence"/>
</dbReference>
<keyword evidence="3 11" id="KW-0808">Transferase</keyword>
<evidence type="ECO:0000256" key="10">
    <source>
        <dbReference type="SAM" id="SignalP"/>
    </source>
</evidence>
<dbReference type="GO" id="GO:0001733">
    <property type="term" value="F:galactosylceramide sulfotransferase activity"/>
    <property type="evidence" value="ECO:0007669"/>
    <property type="project" value="InterPro"/>
</dbReference>
<evidence type="ECO:0000256" key="5">
    <source>
        <dbReference type="ARBA" id="ARBA00022968"/>
    </source>
</evidence>
<keyword evidence="7" id="KW-0333">Golgi apparatus</keyword>
<dbReference type="Gene3D" id="3.40.50.300">
    <property type="entry name" value="P-loop containing nucleotide triphosphate hydrolases"/>
    <property type="match status" value="1"/>
</dbReference>
<dbReference type="GO" id="GO:0009247">
    <property type="term" value="P:glycolipid biosynthetic process"/>
    <property type="evidence" value="ECO:0007669"/>
    <property type="project" value="InterPro"/>
</dbReference>
<sequence length="384" mass="45261">MGTCEETKYRVYLLCMVTCFLILLRRSTVVQNQPTPEIKSFITRHNLIASQSNRSYNGVQNKSQPAICSRQDNVVFIKTHKTGGSTVQSIMYRYGYIRDLSFVIRRTNENNGHIRFMEVTKDSPTKMFLPLLDTGTCSFRGYNMSAIHVVHDWEIFESFMNPGTKYITILRDPVFQLRSAFMFFRLYIGTIGKTAEDKLLQYTKRNLWKLSNYGKNSQSKVLGLKTEYFEDEAKIKLFINQLDIELDLVLIHEYFDESVVLLARELCWNLEDVVYTIENNRSNHKPNLDSELLDNIRKFNHADVLLYDHFNQTFWKRIEQQGPMFWRDLEEFRKLQNKTMYKCFNSSTIPEDYVSGHNISDYCDRYAGGNFLFKNVFTKQNRPC</sequence>
<feature type="chain" id="PRO_5013735249" evidence="10">
    <location>
        <begin position="33"/>
        <end position="384"/>
    </location>
</feature>
<dbReference type="AlphaFoldDB" id="A0A2G8KBH3"/>
<keyword evidence="10" id="KW-0732">Signal</keyword>
<dbReference type="PANTHER" id="PTHR14647">
    <property type="entry name" value="GALACTOSE-3-O-SULFOTRANSFERASE"/>
    <property type="match status" value="1"/>
</dbReference>
<dbReference type="SUPFAM" id="SSF52540">
    <property type="entry name" value="P-loop containing nucleoside triphosphate hydrolases"/>
    <property type="match status" value="1"/>
</dbReference>
<feature type="signal peptide" evidence="10">
    <location>
        <begin position="1"/>
        <end position="32"/>
    </location>
</feature>
<accession>A0A2G8KBH3</accession>
<dbReference type="GO" id="GO:0000139">
    <property type="term" value="C:Golgi membrane"/>
    <property type="evidence" value="ECO:0007669"/>
    <property type="project" value="UniProtKB-SubCell"/>
</dbReference>
<dbReference type="Pfam" id="PF06990">
    <property type="entry name" value="Gal-3-0_sulfotr"/>
    <property type="match status" value="1"/>
</dbReference>
<keyword evidence="8" id="KW-0472">Membrane</keyword>
<reference evidence="11 12" key="1">
    <citation type="journal article" date="2017" name="PLoS Biol.">
        <title>The sea cucumber genome provides insights into morphological evolution and visceral regeneration.</title>
        <authorList>
            <person name="Zhang X."/>
            <person name="Sun L."/>
            <person name="Yuan J."/>
            <person name="Sun Y."/>
            <person name="Gao Y."/>
            <person name="Zhang L."/>
            <person name="Li S."/>
            <person name="Dai H."/>
            <person name="Hamel J.F."/>
            <person name="Liu C."/>
            <person name="Yu Y."/>
            <person name="Liu S."/>
            <person name="Lin W."/>
            <person name="Guo K."/>
            <person name="Jin S."/>
            <person name="Xu P."/>
            <person name="Storey K.B."/>
            <person name="Huan P."/>
            <person name="Zhang T."/>
            <person name="Zhou Y."/>
            <person name="Zhang J."/>
            <person name="Lin C."/>
            <person name="Li X."/>
            <person name="Xing L."/>
            <person name="Huo D."/>
            <person name="Sun M."/>
            <person name="Wang L."/>
            <person name="Mercier A."/>
            <person name="Li F."/>
            <person name="Yang H."/>
            <person name="Xiang J."/>
        </authorList>
    </citation>
    <scope>NUCLEOTIDE SEQUENCE [LARGE SCALE GENOMIC DNA]</scope>
    <source>
        <strain evidence="11">Shaxun</strain>
        <tissue evidence="11">Muscle</tissue>
    </source>
</reference>
<comment type="similarity">
    <text evidence="2">Belongs to the galactose-3-O-sulfotransferase family.</text>
</comment>
<evidence type="ECO:0000256" key="3">
    <source>
        <dbReference type="ARBA" id="ARBA00022679"/>
    </source>
</evidence>
<name>A0A2G8KBH3_STIJA</name>
<evidence type="ECO:0000313" key="12">
    <source>
        <dbReference type="Proteomes" id="UP000230750"/>
    </source>
</evidence>
<protein>
    <submittedName>
        <fullName evidence="11">Putative galactose-3-O-sulfotransferase 3-like</fullName>
    </submittedName>
</protein>
<evidence type="ECO:0000256" key="2">
    <source>
        <dbReference type="ARBA" id="ARBA00008124"/>
    </source>
</evidence>
<evidence type="ECO:0000256" key="7">
    <source>
        <dbReference type="ARBA" id="ARBA00023034"/>
    </source>
</evidence>
<comment type="caution">
    <text evidence="11">The sequence shown here is derived from an EMBL/GenBank/DDBJ whole genome shotgun (WGS) entry which is preliminary data.</text>
</comment>
<evidence type="ECO:0000256" key="4">
    <source>
        <dbReference type="ARBA" id="ARBA00022692"/>
    </source>
</evidence>
<keyword evidence="4" id="KW-0812">Transmembrane</keyword>